<reference evidence="2 3" key="1">
    <citation type="submission" date="2015-06" db="EMBL/GenBank/DDBJ databases">
        <title>Talaromyces atroroseus IBT 11181 draft genome.</title>
        <authorList>
            <person name="Rasmussen K.B."/>
            <person name="Rasmussen S."/>
            <person name="Petersen B."/>
            <person name="Sicheritz-Ponten T."/>
            <person name="Mortensen U.H."/>
            <person name="Thrane U."/>
        </authorList>
    </citation>
    <scope>NUCLEOTIDE SEQUENCE [LARGE SCALE GENOMIC DNA]</scope>
    <source>
        <strain evidence="2 3">IBT 11181</strain>
    </source>
</reference>
<protein>
    <submittedName>
        <fullName evidence="2">Uncharacterized protein</fullName>
    </submittedName>
</protein>
<evidence type="ECO:0000313" key="3">
    <source>
        <dbReference type="Proteomes" id="UP000214365"/>
    </source>
</evidence>
<gene>
    <name evidence="2" type="ORF">UA08_07166</name>
</gene>
<feature type="compositionally biased region" description="Basic and acidic residues" evidence="1">
    <location>
        <begin position="230"/>
        <end position="241"/>
    </location>
</feature>
<feature type="compositionally biased region" description="Acidic residues" evidence="1">
    <location>
        <begin position="207"/>
        <end position="219"/>
    </location>
</feature>
<keyword evidence="3" id="KW-1185">Reference proteome</keyword>
<dbReference type="Proteomes" id="UP000214365">
    <property type="component" value="Unassembled WGS sequence"/>
</dbReference>
<evidence type="ECO:0000313" key="2">
    <source>
        <dbReference type="EMBL" id="OKL57446.1"/>
    </source>
</evidence>
<dbReference type="GeneID" id="31006922"/>
<sequence>MAPSEYRFEDSPGLTLSQVNSNVVPHRCKTSNEQHHKRHSAIAALVKDINQKSNVKAPSIRVEKIANAIHGYSEASILNDRQALDSALAKDLDLGERITQIRGKTLNENLKDQEIRQILSRLGFDKDVSLEPNEQRAMLLPLVDAITSDIETVANESRETLKRQLGYYKYADKRAYNAITRNLSSLSLERGGEDSAGDSETSAAAEEVSEEESQEEEGAKEDPTTNDAVPDPKPEGKENNDVKVVNTSAQRNDGMKLIFVSNRPKRTAFPEPRPLREKNV</sequence>
<dbReference type="EMBL" id="LFMY01000011">
    <property type="protein sequence ID" value="OKL57446.1"/>
    <property type="molecule type" value="Genomic_DNA"/>
</dbReference>
<dbReference type="OrthoDB" id="3642840at2759"/>
<organism evidence="2 3">
    <name type="scientific">Talaromyces atroroseus</name>
    <dbReference type="NCBI Taxonomy" id="1441469"/>
    <lineage>
        <taxon>Eukaryota</taxon>
        <taxon>Fungi</taxon>
        <taxon>Dikarya</taxon>
        <taxon>Ascomycota</taxon>
        <taxon>Pezizomycotina</taxon>
        <taxon>Eurotiomycetes</taxon>
        <taxon>Eurotiomycetidae</taxon>
        <taxon>Eurotiales</taxon>
        <taxon>Trichocomaceae</taxon>
        <taxon>Talaromyces</taxon>
        <taxon>Talaromyces sect. Trachyspermi</taxon>
    </lineage>
</organism>
<evidence type="ECO:0000256" key="1">
    <source>
        <dbReference type="SAM" id="MobiDB-lite"/>
    </source>
</evidence>
<accession>A0A225AR78</accession>
<name>A0A225AR78_TALAT</name>
<feature type="region of interest" description="Disordered" evidence="1">
    <location>
        <begin position="188"/>
        <end position="280"/>
    </location>
</feature>
<proteinExistence type="predicted"/>
<comment type="caution">
    <text evidence="2">The sequence shown here is derived from an EMBL/GenBank/DDBJ whole genome shotgun (WGS) entry which is preliminary data.</text>
</comment>
<dbReference type="STRING" id="1441469.A0A225AR78"/>
<dbReference type="RefSeq" id="XP_020117567.1">
    <property type="nucleotide sequence ID" value="XM_020262077.1"/>
</dbReference>
<dbReference type="AlphaFoldDB" id="A0A225AR78"/>